<dbReference type="PANTHER" id="PTHR39518:SF2">
    <property type="entry name" value="UPF0215 PROTEIN MJ1150"/>
    <property type="match status" value="1"/>
</dbReference>
<dbReference type="HAMAP" id="MF_00582">
    <property type="entry name" value="UPF0215"/>
    <property type="match status" value="1"/>
</dbReference>
<evidence type="ECO:0000256" key="1">
    <source>
        <dbReference type="HAMAP-Rule" id="MF_00582"/>
    </source>
</evidence>
<gene>
    <name evidence="2" type="ORF">NDI86_11925</name>
</gene>
<comment type="similarity">
    <text evidence="1">Belongs to the UPF0215 family.</text>
</comment>
<dbReference type="InterPro" id="IPR002802">
    <property type="entry name" value="Endo_dU"/>
</dbReference>
<accession>A0ABU2FQ01</accession>
<organism evidence="2 3">
    <name type="scientific">Haloarcula onubensis</name>
    <dbReference type="NCBI Taxonomy" id="2950539"/>
    <lineage>
        <taxon>Archaea</taxon>
        <taxon>Methanobacteriati</taxon>
        <taxon>Methanobacteriota</taxon>
        <taxon>Stenosarchaea group</taxon>
        <taxon>Halobacteria</taxon>
        <taxon>Halobacteriales</taxon>
        <taxon>Haloarculaceae</taxon>
        <taxon>Haloarcula</taxon>
    </lineage>
</organism>
<dbReference type="Pfam" id="PF01949">
    <property type="entry name" value="Endo_dU"/>
    <property type="match status" value="1"/>
</dbReference>
<reference evidence="2 3" key="1">
    <citation type="submission" date="2022-06" db="EMBL/GenBank/DDBJ databases">
        <title>Halomicroarcula sp. a new haloarchaeum isolate from saline soil.</title>
        <authorList>
            <person name="Strakova D."/>
            <person name="Galisteo C."/>
            <person name="Sanchez-Porro C."/>
            <person name="Ventosa A."/>
        </authorList>
    </citation>
    <scope>NUCLEOTIDE SEQUENCE [LARGE SCALE GENOMIC DNA]</scope>
    <source>
        <strain evidence="2 3">S3CR25-11</strain>
    </source>
</reference>
<sequence length="185" mass="19588">MKPGRRALGIAASDRERRSHLAGAVVRADRVVDGFVFGTCTVGGSDATATVCDMFDRLGREDLGYLLLAGIAPAWFNLLDLRAIHAHTGLPTLSVSFESSPGLESAIRDAIDDEAAVEDRLSTYRAQPDRQALAVNDESVFVRSVGLDADAAADVVRAYTPAGGRPEPLRVARLAARAVAADRDG</sequence>
<name>A0ABU2FQ01_9EURY</name>
<dbReference type="RefSeq" id="WP_310900658.1">
    <property type="nucleotide sequence ID" value="NZ_JAMQOS010000003.1"/>
</dbReference>
<dbReference type="EMBL" id="JAMQOS010000003">
    <property type="protein sequence ID" value="MDS0282835.1"/>
    <property type="molecule type" value="Genomic_DNA"/>
</dbReference>
<proteinExistence type="inferred from homology"/>
<dbReference type="PANTHER" id="PTHR39518">
    <property type="entry name" value="UPF0215 PROTEIN MJ1150"/>
    <property type="match status" value="1"/>
</dbReference>
<keyword evidence="3" id="KW-1185">Reference proteome</keyword>
<evidence type="ECO:0000313" key="3">
    <source>
        <dbReference type="Proteomes" id="UP001268864"/>
    </source>
</evidence>
<dbReference type="Proteomes" id="UP001268864">
    <property type="component" value="Unassembled WGS sequence"/>
</dbReference>
<comment type="caution">
    <text evidence="2">The sequence shown here is derived from an EMBL/GenBank/DDBJ whole genome shotgun (WGS) entry which is preliminary data.</text>
</comment>
<protein>
    <recommendedName>
        <fullName evidence="1">UPF0215 protein NDI86_11925</fullName>
    </recommendedName>
</protein>
<dbReference type="Gene3D" id="3.30.2170.10">
    <property type="entry name" value="archaeoglobus fulgidus dsm 4304 superfamily"/>
    <property type="match status" value="1"/>
</dbReference>
<evidence type="ECO:0000313" key="2">
    <source>
        <dbReference type="EMBL" id="MDS0282835.1"/>
    </source>
</evidence>